<proteinExistence type="predicted"/>
<reference evidence="2" key="1">
    <citation type="journal article" date="2019" name="Int. J. Syst. Evol. Microbiol.">
        <title>The Global Catalogue of Microorganisms (GCM) 10K type strain sequencing project: providing services to taxonomists for standard genome sequencing and annotation.</title>
        <authorList>
            <consortium name="The Broad Institute Genomics Platform"/>
            <consortium name="The Broad Institute Genome Sequencing Center for Infectious Disease"/>
            <person name="Wu L."/>
            <person name="Ma J."/>
        </authorList>
    </citation>
    <scope>NUCLEOTIDE SEQUENCE [LARGE SCALE GENOMIC DNA]</scope>
    <source>
        <strain evidence="2">JCM 17919</strain>
    </source>
</reference>
<evidence type="ECO:0008006" key="3">
    <source>
        <dbReference type="Google" id="ProtNLM"/>
    </source>
</evidence>
<comment type="caution">
    <text evidence="1">The sequence shown here is derived from an EMBL/GenBank/DDBJ whole genome shotgun (WGS) entry which is preliminary data.</text>
</comment>
<dbReference type="Proteomes" id="UP001501725">
    <property type="component" value="Unassembled WGS sequence"/>
</dbReference>
<protein>
    <recommendedName>
        <fullName evidence="3">DUF2695 domain-containing protein</fullName>
    </recommendedName>
</protein>
<name>A0ABP8G4T4_9BACT</name>
<dbReference type="RefSeq" id="WP_345252615.1">
    <property type="nucleotide sequence ID" value="NZ_BAABGY010000001.1"/>
</dbReference>
<dbReference type="InterPro" id="IPR024248">
    <property type="entry name" value="DUF2695"/>
</dbReference>
<sequence length="99" mass="10967">MPASSEKEKRKAALAALRRSAAATFESTLPMPRALFEDLFDHLGEALEEEECDDTLRRTKTFLAEAGVADPKKVVAWLMAHGGRCDCEVLANVEEKFEV</sequence>
<evidence type="ECO:0000313" key="1">
    <source>
        <dbReference type="EMBL" id="GAA4317353.1"/>
    </source>
</evidence>
<dbReference type="EMBL" id="BAABGY010000001">
    <property type="protein sequence ID" value="GAA4317353.1"/>
    <property type="molecule type" value="Genomic_DNA"/>
</dbReference>
<keyword evidence="2" id="KW-1185">Reference proteome</keyword>
<organism evidence="1 2">
    <name type="scientific">Flaviaesturariibacter amylovorans</name>
    <dbReference type="NCBI Taxonomy" id="1084520"/>
    <lineage>
        <taxon>Bacteria</taxon>
        <taxon>Pseudomonadati</taxon>
        <taxon>Bacteroidota</taxon>
        <taxon>Chitinophagia</taxon>
        <taxon>Chitinophagales</taxon>
        <taxon>Chitinophagaceae</taxon>
        <taxon>Flaviaestuariibacter</taxon>
    </lineage>
</organism>
<accession>A0ABP8G4T4</accession>
<gene>
    <name evidence="1" type="ORF">GCM10023184_00980</name>
</gene>
<dbReference type="Pfam" id="PF10905">
    <property type="entry name" value="DUF2695"/>
    <property type="match status" value="1"/>
</dbReference>
<evidence type="ECO:0000313" key="2">
    <source>
        <dbReference type="Proteomes" id="UP001501725"/>
    </source>
</evidence>